<evidence type="ECO:0000313" key="2">
    <source>
        <dbReference type="EMBL" id="GAU32018.1"/>
    </source>
</evidence>
<keyword evidence="3" id="KW-1185">Reference proteome</keyword>
<proteinExistence type="predicted"/>
<feature type="transmembrane region" description="Helical" evidence="1">
    <location>
        <begin position="31"/>
        <end position="48"/>
    </location>
</feature>
<dbReference type="EMBL" id="DF973476">
    <property type="protein sequence ID" value="GAU32018.1"/>
    <property type="molecule type" value="Genomic_DNA"/>
</dbReference>
<evidence type="ECO:0000256" key="1">
    <source>
        <dbReference type="SAM" id="Phobius"/>
    </source>
</evidence>
<protein>
    <submittedName>
        <fullName evidence="2">Uncharacterized protein</fullName>
    </submittedName>
</protein>
<accession>A0A2Z6MIW4</accession>
<reference evidence="3" key="1">
    <citation type="journal article" date="2017" name="Front. Plant Sci.">
        <title>Climate Clever Clovers: New Paradigm to Reduce the Environmental Footprint of Ruminants by Breeding Low Methanogenic Forages Utilizing Haplotype Variation.</title>
        <authorList>
            <person name="Kaur P."/>
            <person name="Appels R."/>
            <person name="Bayer P.E."/>
            <person name="Keeble-Gagnere G."/>
            <person name="Wang J."/>
            <person name="Hirakawa H."/>
            <person name="Shirasawa K."/>
            <person name="Vercoe P."/>
            <person name="Stefanova K."/>
            <person name="Durmic Z."/>
            <person name="Nichols P."/>
            <person name="Revell C."/>
            <person name="Isobe S.N."/>
            <person name="Edwards D."/>
            <person name="Erskine W."/>
        </authorList>
    </citation>
    <scope>NUCLEOTIDE SEQUENCE [LARGE SCALE GENOMIC DNA]</scope>
    <source>
        <strain evidence="3">cv. Daliak</strain>
    </source>
</reference>
<dbReference type="AlphaFoldDB" id="A0A2Z6MIW4"/>
<sequence length="52" mass="5601">MRVSPFLVGGSLLWAFWKDAALSLVLGWGEFRFVTIGATGCILVAARVRGFG</sequence>
<keyword evidence="1" id="KW-1133">Transmembrane helix</keyword>
<dbReference type="Proteomes" id="UP000242715">
    <property type="component" value="Unassembled WGS sequence"/>
</dbReference>
<keyword evidence="1" id="KW-0472">Membrane</keyword>
<name>A0A2Z6MIW4_TRISU</name>
<organism evidence="2 3">
    <name type="scientific">Trifolium subterraneum</name>
    <name type="common">Subterranean clover</name>
    <dbReference type="NCBI Taxonomy" id="3900"/>
    <lineage>
        <taxon>Eukaryota</taxon>
        <taxon>Viridiplantae</taxon>
        <taxon>Streptophyta</taxon>
        <taxon>Embryophyta</taxon>
        <taxon>Tracheophyta</taxon>
        <taxon>Spermatophyta</taxon>
        <taxon>Magnoliopsida</taxon>
        <taxon>eudicotyledons</taxon>
        <taxon>Gunneridae</taxon>
        <taxon>Pentapetalae</taxon>
        <taxon>rosids</taxon>
        <taxon>fabids</taxon>
        <taxon>Fabales</taxon>
        <taxon>Fabaceae</taxon>
        <taxon>Papilionoideae</taxon>
        <taxon>50 kb inversion clade</taxon>
        <taxon>NPAAA clade</taxon>
        <taxon>Hologalegina</taxon>
        <taxon>IRL clade</taxon>
        <taxon>Trifolieae</taxon>
        <taxon>Trifolium</taxon>
    </lineage>
</organism>
<keyword evidence="1" id="KW-0812">Transmembrane</keyword>
<evidence type="ECO:0000313" key="3">
    <source>
        <dbReference type="Proteomes" id="UP000242715"/>
    </source>
</evidence>
<gene>
    <name evidence="2" type="ORF">TSUD_158090</name>
</gene>